<proteinExistence type="predicted"/>
<sequence length="62" mass="7152">MTNFTEKQIFLILYPAPTVPGEIKKSHLTMGRYIVLSGVQDKTDGVFVFRKMYQTKIKCIII</sequence>
<reference evidence="1 2" key="1">
    <citation type="journal article" date="2015" name="Int. J. Syst. Evol. Microbiol.">
        <title>Mariniphaga sediminis sp. nov., isolated from coastal sediment.</title>
        <authorList>
            <person name="Wang F.Q."/>
            <person name="Shen Q.Y."/>
            <person name="Chen G.J."/>
            <person name="Du Z.J."/>
        </authorList>
    </citation>
    <scope>NUCLEOTIDE SEQUENCE [LARGE SCALE GENOMIC DNA]</scope>
    <source>
        <strain evidence="1 2">SY21</strain>
    </source>
</reference>
<organism evidence="1 2">
    <name type="scientific">Mariniphaga sediminis</name>
    <dbReference type="NCBI Taxonomy" id="1628158"/>
    <lineage>
        <taxon>Bacteria</taxon>
        <taxon>Pseudomonadati</taxon>
        <taxon>Bacteroidota</taxon>
        <taxon>Bacteroidia</taxon>
        <taxon>Marinilabiliales</taxon>
        <taxon>Prolixibacteraceae</taxon>
        <taxon>Mariniphaga</taxon>
    </lineage>
</organism>
<dbReference type="EMBL" id="QWET01000005">
    <property type="protein sequence ID" value="RIH65626.1"/>
    <property type="molecule type" value="Genomic_DNA"/>
</dbReference>
<comment type="caution">
    <text evidence="1">The sequence shown here is derived from an EMBL/GenBank/DDBJ whole genome shotgun (WGS) entry which is preliminary data.</text>
</comment>
<dbReference type="AlphaFoldDB" id="A0A399D2C7"/>
<evidence type="ECO:0000313" key="1">
    <source>
        <dbReference type="EMBL" id="RIH65626.1"/>
    </source>
</evidence>
<dbReference type="Proteomes" id="UP000266441">
    <property type="component" value="Unassembled WGS sequence"/>
</dbReference>
<keyword evidence="2" id="KW-1185">Reference proteome</keyword>
<accession>A0A399D2C7</accession>
<evidence type="ECO:0000313" key="2">
    <source>
        <dbReference type="Proteomes" id="UP000266441"/>
    </source>
</evidence>
<gene>
    <name evidence="1" type="ORF">D1164_08140</name>
</gene>
<protein>
    <submittedName>
        <fullName evidence="1">Uncharacterized protein</fullName>
    </submittedName>
</protein>
<name>A0A399D2C7_9BACT</name>